<dbReference type="EMBL" id="LWGR01000003">
    <property type="protein sequence ID" value="KZM75637.1"/>
    <property type="molecule type" value="Genomic_DNA"/>
</dbReference>
<dbReference type="PROSITE" id="PS50931">
    <property type="entry name" value="HTH_LYSR"/>
    <property type="match status" value="1"/>
</dbReference>
<comment type="caution">
    <text evidence="6">The sequence shown here is derived from an EMBL/GenBank/DDBJ whole genome shotgun (WGS) entry which is preliminary data.</text>
</comment>
<comment type="similarity">
    <text evidence="1">Belongs to the LysR transcriptional regulatory family.</text>
</comment>
<name>A0A164PJ35_9NOCA</name>
<dbReference type="Pfam" id="PF03466">
    <property type="entry name" value="LysR_substrate"/>
    <property type="match status" value="1"/>
</dbReference>
<evidence type="ECO:0000313" key="7">
    <source>
        <dbReference type="Proteomes" id="UP000076512"/>
    </source>
</evidence>
<dbReference type="PANTHER" id="PTHR30537:SF79">
    <property type="entry name" value="TRANSCRIPTIONAL REGULATOR-RELATED"/>
    <property type="match status" value="1"/>
</dbReference>
<gene>
    <name evidence="6" type="ORF">AWN90_19955</name>
</gene>
<dbReference type="InterPro" id="IPR000847">
    <property type="entry name" value="LysR_HTH_N"/>
</dbReference>
<evidence type="ECO:0000256" key="1">
    <source>
        <dbReference type="ARBA" id="ARBA00009437"/>
    </source>
</evidence>
<dbReference type="PRINTS" id="PR00039">
    <property type="entry name" value="HTHLYSR"/>
</dbReference>
<evidence type="ECO:0000259" key="5">
    <source>
        <dbReference type="PROSITE" id="PS50931"/>
    </source>
</evidence>
<dbReference type="AlphaFoldDB" id="A0A164PJ35"/>
<evidence type="ECO:0000313" key="6">
    <source>
        <dbReference type="EMBL" id="KZM75637.1"/>
    </source>
</evidence>
<dbReference type="OrthoDB" id="3176554at2"/>
<sequence length="298" mass="32443">MKSQANLAALRALEAAERLHSYSLAAQELFLTHSAISHQIRQLETMIGAPLFVRSGNSMRPTAACRRLAVSLRRSLHDIDTALRLAATADNGATLPLELSAMSDLADAWLIPKLGEFTDAHPGVRFSLRRHADIASPDPASVDIGIWHRPVELRGFRLVRLPEDTVIAVCSPELLTRYPGLTADTLPDAPLLHFGTRSWREFLEAAGCADAEPSADVTFTDAGGLLGAALAGRGVAMIRTLIATPYLDTGRLLRIGDIEIPAHLGYFVTWREDHPRAADITAFSDWLCAQLSAGDRRR</sequence>
<dbReference type="GO" id="GO:0043565">
    <property type="term" value="F:sequence-specific DNA binding"/>
    <property type="evidence" value="ECO:0007669"/>
    <property type="project" value="TreeGrafter"/>
</dbReference>
<dbReference type="SUPFAM" id="SSF53850">
    <property type="entry name" value="Periplasmic binding protein-like II"/>
    <property type="match status" value="1"/>
</dbReference>
<dbReference type="Proteomes" id="UP000076512">
    <property type="component" value="Unassembled WGS sequence"/>
</dbReference>
<keyword evidence="7" id="KW-1185">Reference proteome</keyword>
<dbReference type="RefSeq" id="WP_067583390.1">
    <property type="nucleotide sequence ID" value="NZ_JABMCZ010000001.1"/>
</dbReference>
<proteinExistence type="inferred from homology"/>
<dbReference type="SUPFAM" id="SSF46785">
    <property type="entry name" value="Winged helix' DNA-binding domain"/>
    <property type="match status" value="1"/>
</dbReference>
<evidence type="ECO:0000256" key="3">
    <source>
        <dbReference type="ARBA" id="ARBA00023125"/>
    </source>
</evidence>
<dbReference type="Pfam" id="PF00126">
    <property type="entry name" value="HTH_1"/>
    <property type="match status" value="1"/>
</dbReference>
<dbReference type="Gene3D" id="1.10.10.10">
    <property type="entry name" value="Winged helix-like DNA-binding domain superfamily/Winged helix DNA-binding domain"/>
    <property type="match status" value="1"/>
</dbReference>
<dbReference type="PANTHER" id="PTHR30537">
    <property type="entry name" value="HTH-TYPE TRANSCRIPTIONAL REGULATOR"/>
    <property type="match status" value="1"/>
</dbReference>
<dbReference type="GO" id="GO:0006351">
    <property type="term" value="P:DNA-templated transcription"/>
    <property type="evidence" value="ECO:0007669"/>
    <property type="project" value="TreeGrafter"/>
</dbReference>
<dbReference type="GO" id="GO:0003700">
    <property type="term" value="F:DNA-binding transcription factor activity"/>
    <property type="evidence" value="ECO:0007669"/>
    <property type="project" value="InterPro"/>
</dbReference>
<dbReference type="InterPro" id="IPR058163">
    <property type="entry name" value="LysR-type_TF_proteobact-type"/>
</dbReference>
<organism evidence="6 7">
    <name type="scientific">Nocardia terpenica</name>
    <dbReference type="NCBI Taxonomy" id="455432"/>
    <lineage>
        <taxon>Bacteria</taxon>
        <taxon>Bacillati</taxon>
        <taxon>Actinomycetota</taxon>
        <taxon>Actinomycetes</taxon>
        <taxon>Mycobacteriales</taxon>
        <taxon>Nocardiaceae</taxon>
        <taxon>Nocardia</taxon>
    </lineage>
</organism>
<evidence type="ECO:0000256" key="4">
    <source>
        <dbReference type="ARBA" id="ARBA00023163"/>
    </source>
</evidence>
<keyword evidence="3" id="KW-0238">DNA-binding</keyword>
<dbReference type="InterPro" id="IPR036390">
    <property type="entry name" value="WH_DNA-bd_sf"/>
</dbReference>
<dbReference type="InterPro" id="IPR036388">
    <property type="entry name" value="WH-like_DNA-bd_sf"/>
</dbReference>
<keyword evidence="4" id="KW-0804">Transcription</keyword>
<protein>
    <recommendedName>
        <fullName evidence="5">HTH lysR-type domain-containing protein</fullName>
    </recommendedName>
</protein>
<evidence type="ECO:0000256" key="2">
    <source>
        <dbReference type="ARBA" id="ARBA00023015"/>
    </source>
</evidence>
<dbReference type="Gene3D" id="3.40.190.10">
    <property type="entry name" value="Periplasmic binding protein-like II"/>
    <property type="match status" value="2"/>
</dbReference>
<accession>A0A164PJ35</accession>
<dbReference type="InterPro" id="IPR005119">
    <property type="entry name" value="LysR_subst-bd"/>
</dbReference>
<keyword evidence="2" id="KW-0805">Transcription regulation</keyword>
<feature type="domain" description="HTH lysR-type" evidence="5">
    <location>
        <begin position="1"/>
        <end position="62"/>
    </location>
</feature>
<reference evidence="6 7" key="1">
    <citation type="submission" date="2016-04" db="EMBL/GenBank/DDBJ databases">
        <authorList>
            <person name="Evans L.H."/>
            <person name="Alamgir A."/>
            <person name="Owens N."/>
            <person name="Weber N.D."/>
            <person name="Virtaneva K."/>
            <person name="Barbian K."/>
            <person name="Babar A."/>
            <person name="Rosenke K."/>
        </authorList>
    </citation>
    <scope>NUCLEOTIDE SEQUENCE [LARGE SCALE GENOMIC DNA]</scope>
    <source>
        <strain evidence="6 7">IFM 0406</strain>
    </source>
</reference>
<dbReference type="STRING" id="455432.AWN90_19955"/>